<sequence>MAESKELMDQSRMTNVDVPFDLEEGTSMERTIETVKSSLSSLSEKLNPGSTSHPTQIVAGNNSNAISQCNFNITNIYGGGALQNAPCPLPSSSVYKPEGARKQFASDSQPSPRWIEPEKEMLLRVVPVAAEIQQWSDVMILTVWLCWDDDKTFHNLIKCEHENGNVTLDSYDTFILKRSDSAGFQKDDCINIRLETNEENTWQPSENLNNIVSVQVWSANKAKCSFRLKSCKKRRDKSQLYVTLRVFQNSGTGHSESKFILRKRTAELQVIQKQKDMLLNILDTSSSADSDNAGGFSLTCMAIPYVDSMLHLNDDIVVTLWLCWCDGKRQALETLKKEQKIYSRVLLDTENSFVIGDTEEVLVTDMLQNGHYKIVSGPQTVQPRRVSHGMRAKFQFISRKVKTRSEYILKESRQGNHINTAEIRQKLISGEIREDEDNLFSTKEHLDVKLITKQEKGMQIDFQKIKELSCFLLGKERDSSISAYSWKEKRVHGGFPLNNLSRRWGRFYLPKWRCYIFMVMTLMTLVCLCFVSDVGDYLQSQLFQHQVELPDIKRIFLLSIDASTEAVKKETWRDFTPYFVAKLDTNSTFLLVLVLVIVGLHICFGNKNEVGLRYNTAGNTLPNFGSMKETSQIIWYTSKTYLNRLRGHYSQDTRRGAAEVGDGAILPVTTEHGMMKAAKDVPEQALNICVLRIHLLLSYKEESDSLVFKLLFSKVSSTSNEHDLILSELSHWTLADSSDTLLLQTSPTKKEGAPVVKASFEAHHSSYWTPVVCEKIINVEEIMEGEVVQWNCSLTKSHSESENGRVYVTVRVMQKHKTRQREVQFVIRKTIKDVKKLIEERRNTSSLPTCPMMDWEYQTCLIMPYLDLMKDTNDDIILTVWMCSIQQSTQEFYALKNEQRRFSRVQLDTENSFVFSNMDTPITAIVSVLKGSLEQMELIKEIEPLQIKEGQRAKFQFVCKGIFHVVDLRISILQKGESNKVEFMARKKVKLFLQKR</sequence>
<comment type="caution">
    <text evidence="1">The sequence shown here is derived from an EMBL/GenBank/DDBJ whole genome shotgun (WGS) entry which is preliminary data.</text>
</comment>
<dbReference type="Proteomes" id="UP001152320">
    <property type="component" value="Chromosome 10"/>
</dbReference>
<dbReference type="AlphaFoldDB" id="A0A9Q1BXR9"/>
<name>A0A9Q1BXR9_HOLLE</name>
<gene>
    <name evidence="1" type="ORF">HOLleu_21395</name>
</gene>
<reference evidence="1" key="1">
    <citation type="submission" date="2021-10" db="EMBL/GenBank/DDBJ databases">
        <title>Tropical sea cucumber genome reveals ecological adaptation and Cuvierian tubules defense mechanism.</title>
        <authorList>
            <person name="Chen T."/>
        </authorList>
    </citation>
    <scope>NUCLEOTIDE SEQUENCE</scope>
    <source>
        <strain evidence="1">Nanhai2018</strain>
        <tissue evidence="1">Muscle</tissue>
    </source>
</reference>
<dbReference type="OrthoDB" id="10680754at2759"/>
<protein>
    <submittedName>
        <fullName evidence="1">Uncharacterized protein</fullName>
    </submittedName>
</protein>
<evidence type="ECO:0000313" key="2">
    <source>
        <dbReference type="Proteomes" id="UP001152320"/>
    </source>
</evidence>
<evidence type="ECO:0000313" key="1">
    <source>
        <dbReference type="EMBL" id="KAJ8034519.1"/>
    </source>
</evidence>
<dbReference type="EMBL" id="JAIZAY010000010">
    <property type="protein sequence ID" value="KAJ8034519.1"/>
    <property type="molecule type" value="Genomic_DNA"/>
</dbReference>
<proteinExistence type="predicted"/>
<organism evidence="1 2">
    <name type="scientific">Holothuria leucospilota</name>
    <name type="common">Black long sea cucumber</name>
    <name type="synonym">Mertensiothuria leucospilota</name>
    <dbReference type="NCBI Taxonomy" id="206669"/>
    <lineage>
        <taxon>Eukaryota</taxon>
        <taxon>Metazoa</taxon>
        <taxon>Echinodermata</taxon>
        <taxon>Eleutherozoa</taxon>
        <taxon>Echinozoa</taxon>
        <taxon>Holothuroidea</taxon>
        <taxon>Aspidochirotacea</taxon>
        <taxon>Aspidochirotida</taxon>
        <taxon>Holothuriidae</taxon>
        <taxon>Holothuria</taxon>
    </lineage>
</organism>
<keyword evidence="2" id="KW-1185">Reference proteome</keyword>
<accession>A0A9Q1BXR9</accession>